<evidence type="ECO:0000256" key="9">
    <source>
        <dbReference type="ARBA" id="ARBA00038120"/>
    </source>
</evidence>
<keyword evidence="2" id="KW-1003">Cell membrane</keyword>
<evidence type="ECO:0000256" key="7">
    <source>
        <dbReference type="ARBA" id="ARBA00037281"/>
    </source>
</evidence>
<dbReference type="PANTHER" id="PTHR43646">
    <property type="entry name" value="GLYCOSYLTRANSFERASE"/>
    <property type="match status" value="1"/>
</dbReference>
<dbReference type="Gene3D" id="3.40.50.150">
    <property type="entry name" value="Vaccinia Virus protein VP39"/>
    <property type="match status" value="1"/>
</dbReference>
<protein>
    <recommendedName>
        <fullName evidence="10">4,4'-diaponeurosporenoate glycosyltransferase</fullName>
    </recommendedName>
</protein>
<dbReference type="SUPFAM" id="SSF53335">
    <property type="entry name" value="S-adenosyl-L-methionine-dependent methyltransferases"/>
    <property type="match status" value="1"/>
</dbReference>
<dbReference type="InterPro" id="IPR001173">
    <property type="entry name" value="Glyco_trans_2-like"/>
</dbReference>
<dbReference type="RefSeq" id="WP_278157840.1">
    <property type="nucleotide sequence ID" value="NZ_CP121252.1"/>
</dbReference>
<proteinExistence type="inferred from homology"/>
<evidence type="ECO:0000256" key="1">
    <source>
        <dbReference type="ARBA" id="ARBA00004236"/>
    </source>
</evidence>
<keyword evidence="6" id="KW-0472">Membrane</keyword>
<comment type="similarity">
    <text evidence="9">Belongs to the glycosyltransferase 2 family. CrtQ subfamily.</text>
</comment>
<dbReference type="EMBL" id="CP121252">
    <property type="protein sequence ID" value="WFP16743.1"/>
    <property type="molecule type" value="Genomic_DNA"/>
</dbReference>
<keyword evidence="4" id="KW-0808">Transferase</keyword>
<evidence type="ECO:0000313" key="12">
    <source>
        <dbReference type="EMBL" id="WFP16743.1"/>
    </source>
</evidence>
<dbReference type="InterPro" id="IPR024078">
    <property type="entry name" value="LmbE-like_dom_sf"/>
</dbReference>
<dbReference type="Pfam" id="PF05401">
    <property type="entry name" value="NodS"/>
    <property type="match status" value="1"/>
</dbReference>
<evidence type="ECO:0000256" key="10">
    <source>
        <dbReference type="ARBA" id="ARBA00040345"/>
    </source>
</evidence>
<evidence type="ECO:0000256" key="6">
    <source>
        <dbReference type="ARBA" id="ARBA00023136"/>
    </source>
</evidence>
<dbReference type="Gene3D" id="3.90.550.10">
    <property type="entry name" value="Spore Coat Polysaccharide Biosynthesis Protein SpsA, Chain A"/>
    <property type="match status" value="1"/>
</dbReference>
<keyword evidence="5" id="KW-0862">Zinc</keyword>
<evidence type="ECO:0000256" key="8">
    <source>
        <dbReference type="ARBA" id="ARBA00037904"/>
    </source>
</evidence>
<dbReference type="Gene3D" id="3.40.50.10320">
    <property type="entry name" value="LmbE-like"/>
    <property type="match status" value="1"/>
</dbReference>
<dbReference type="Pfam" id="PF02585">
    <property type="entry name" value="PIG-L"/>
    <property type="match status" value="1"/>
</dbReference>
<dbReference type="InterPro" id="IPR029063">
    <property type="entry name" value="SAM-dependent_MTases_sf"/>
</dbReference>
<evidence type="ECO:0000259" key="11">
    <source>
        <dbReference type="Pfam" id="PF00535"/>
    </source>
</evidence>
<comment type="pathway">
    <text evidence="8">Carotenoid biosynthesis; staphyloxanthin biosynthesis; staphyloxanthin from farnesyl diphosphate: step 4/5.</text>
</comment>
<dbReference type="CDD" id="cd00761">
    <property type="entry name" value="Glyco_tranf_GTA_type"/>
    <property type="match status" value="1"/>
</dbReference>
<organism evidence="12 13">
    <name type="scientific">Citricoccus muralis</name>
    <dbReference type="NCBI Taxonomy" id="169134"/>
    <lineage>
        <taxon>Bacteria</taxon>
        <taxon>Bacillati</taxon>
        <taxon>Actinomycetota</taxon>
        <taxon>Actinomycetes</taxon>
        <taxon>Micrococcales</taxon>
        <taxon>Micrococcaceae</taxon>
        <taxon>Citricoccus</taxon>
    </lineage>
</organism>
<dbReference type="SUPFAM" id="SSF102588">
    <property type="entry name" value="LmbE-like"/>
    <property type="match status" value="1"/>
</dbReference>
<dbReference type="InterPro" id="IPR008715">
    <property type="entry name" value="SAM-MeTfrase_NodS-like"/>
</dbReference>
<reference evidence="12 13" key="1">
    <citation type="submission" date="2023-04" db="EMBL/GenBank/DDBJ databases">
        <title>Funneling lignin-derived compounds into biodiesel using alkali-halophilic Citricoccus sp. P2.</title>
        <authorList>
            <person name="Luo C.-B."/>
        </authorList>
    </citation>
    <scope>NUCLEOTIDE SEQUENCE [LARGE SCALE GENOMIC DNA]</scope>
    <source>
        <strain evidence="12 13">P2</strain>
    </source>
</reference>
<comment type="function">
    <text evidence="7">Catalyzes the glycosylation of 4,4'-diaponeurosporenoate, i.e. the esterification of glucose at the C1'' position with the carboxyl group of 4,4'-diaponeurosporenic acid, to form glycosyl-4,4'-diaponeurosporenoate. This is a step in the biosynthesis of staphyloxanthin, an orange pigment present in most staphylococci strains.</text>
</comment>
<name>A0ABY8H7V7_9MICC</name>
<feature type="domain" description="Glycosyltransferase 2-like" evidence="11">
    <location>
        <begin position="467"/>
        <end position="636"/>
    </location>
</feature>
<gene>
    <name evidence="12" type="ORF">P8192_01030</name>
</gene>
<keyword evidence="3" id="KW-0328">Glycosyltransferase</keyword>
<dbReference type="InterPro" id="IPR003737">
    <property type="entry name" value="GlcNAc_PI_deacetylase-related"/>
</dbReference>
<dbReference type="Pfam" id="PF00535">
    <property type="entry name" value="Glycos_transf_2"/>
    <property type="match status" value="1"/>
</dbReference>
<dbReference type="InterPro" id="IPR029044">
    <property type="entry name" value="Nucleotide-diphossugar_trans"/>
</dbReference>
<comment type="subcellular location">
    <subcellularLocation>
        <location evidence="1">Cell membrane</location>
    </subcellularLocation>
</comment>
<evidence type="ECO:0000313" key="13">
    <source>
        <dbReference type="Proteomes" id="UP001219037"/>
    </source>
</evidence>
<evidence type="ECO:0000256" key="4">
    <source>
        <dbReference type="ARBA" id="ARBA00022679"/>
    </source>
</evidence>
<keyword evidence="13" id="KW-1185">Reference proteome</keyword>
<evidence type="ECO:0000256" key="3">
    <source>
        <dbReference type="ARBA" id="ARBA00022676"/>
    </source>
</evidence>
<dbReference type="PANTHER" id="PTHR43646:SF2">
    <property type="entry name" value="GLYCOSYLTRANSFERASE 2-LIKE DOMAIN-CONTAINING PROTEIN"/>
    <property type="match status" value="1"/>
</dbReference>
<evidence type="ECO:0000256" key="2">
    <source>
        <dbReference type="ARBA" id="ARBA00022475"/>
    </source>
</evidence>
<sequence>MSFDHRDRGTTEEAWLDAGVAKLPTLSLPQLTSDSTVLVIVAHPDDETLGAAGLIRAALRRGSEVRLVVCTQGEGSHPESPTHTPAALARLRRQELCDAVEVLGEGLSGRLSSTMLSLPDGGLPAVPEEVQAAVAEAVAEAQTDEGELLVVTHFHRDGHGDHEAVASAVLRVAAERALPVYEFPLWYWHWADPQGLGVNDAWRGFARFPVSSDDQRARRAALQAYRSQVTPLSDNPGDEAVVTGAIVEHCDRPFETYLVTGSENPGSQRARWIFDRVHTSADDPWRYLDSDYEARKRALTLAQLPWPRYRRVVEVGCSIGVLTAELALRADDVTGLDASGVAVERARHRVRGLSGVRVEQAIVPDEWPARLNGPDAVDLAVVSEVGYFLSAAELDRLVARLDSALTLSGQILLCHWRHPVSGWPLDGDAVHARLRSDPRFRVINEYRDDDVVIDVFARAVGAEQALVVVPARDEQALLPGCLDALTLALDRFEALHAQGSARAVVTVDGSADRTLQIARDRAEADARFHVVSLDPGAAGGVGRARARGIDTAATWFDADARLWVVCTDADSRVAPEWLASHVVLAEGADAVLGTVALDLDSEEQSWRQRWEDEYRKKIISGGLRDVEEHHHIHGANLGVSWAAYQRVGGFSEVDCDEDVQLVERLRRSSARVRSSTRIPVITSDRYEGRAPRGFATDLRKLIGEGAAEGS</sequence>
<dbReference type="SUPFAM" id="SSF53448">
    <property type="entry name" value="Nucleotide-diphospho-sugar transferases"/>
    <property type="match status" value="1"/>
</dbReference>
<accession>A0ABY8H7V7</accession>
<evidence type="ECO:0000256" key="5">
    <source>
        <dbReference type="ARBA" id="ARBA00022833"/>
    </source>
</evidence>
<dbReference type="CDD" id="cd02440">
    <property type="entry name" value="AdoMet_MTases"/>
    <property type="match status" value="1"/>
</dbReference>
<dbReference type="Proteomes" id="UP001219037">
    <property type="component" value="Chromosome"/>
</dbReference>